<accession>A0ABT0E720</accession>
<feature type="domain" description="4Fe-4S ferredoxin-type" evidence="14">
    <location>
        <begin position="112"/>
        <end position="141"/>
    </location>
</feature>
<evidence type="ECO:0000256" key="8">
    <source>
        <dbReference type="ARBA" id="ARBA00022982"/>
    </source>
</evidence>
<dbReference type="PANTHER" id="PTHR42859:SF3">
    <property type="entry name" value="ION-TRANSLOCATING OXIDOREDUCTASE COMPLEX SUBUNIT B"/>
    <property type="match status" value="1"/>
</dbReference>
<dbReference type="EMBL" id="JALKII010000004">
    <property type="protein sequence ID" value="MCK0537621.1"/>
    <property type="molecule type" value="Genomic_DNA"/>
</dbReference>
<dbReference type="InterPro" id="IPR017900">
    <property type="entry name" value="4Fe4S_Fe_S_CS"/>
</dbReference>
<reference evidence="16" key="1">
    <citation type="submission" date="2022-04" db="EMBL/GenBank/DDBJ databases">
        <title>Alcanivorax sp. CY1518 draft genome sequence.</title>
        <authorList>
            <person name="Zhao G."/>
            <person name="An M."/>
        </authorList>
    </citation>
    <scope>NUCLEOTIDE SEQUENCE</scope>
    <source>
        <strain evidence="16">CY1518</strain>
    </source>
</reference>
<evidence type="ECO:0000256" key="2">
    <source>
        <dbReference type="ARBA" id="ARBA00022475"/>
    </source>
</evidence>
<evidence type="ECO:0000256" key="12">
    <source>
        <dbReference type="SAM" id="Coils"/>
    </source>
</evidence>
<evidence type="ECO:0000256" key="11">
    <source>
        <dbReference type="ARBA" id="ARBA00023136"/>
    </source>
</evidence>
<gene>
    <name evidence="16" type="ORF">MU846_07855</name>
</gene>
<dbReference type="SUPFAM" id="SSF54862">
    <property type="entry name" value="4Fe-4S ferredoxins"/>
    <property type="match status" value="1"/>
</dbReference>
<evidence type="ECO:0000313" key="16">
    <source>
        <dbReference type="EMBL" id="MCK0537621.1"/>
    </source>
</evidence>
<evidence type="ECO:0000256" key="4">
    <source>
        <dbReference type="ARBA" id="ARBA00022519"/>
    </source>
</evidence>
<dbReference type="PROSITE" id="PS51379">
    <property type="entry name" value="4FE4S_FER_2"/>
    <property type="match status" value="2"/>
</dbReference>
<protein>
    <submittedName>
        <fullName evidence="16">RnfABCDGE type electron transport complex subunit B</fullName>
    </submittedName>
</protein>
<dbReference type="Gene3D" id="1.10.15.40">
    <property type="entry name" value="Electron transport complex subunit B, putative Fe-S cluster"/>
    <property type="match status" value="1"/>
</dbReference>
<feature type="domain" description="4Fe-4S ferredoxin-type" evidence="14">
    <location>
        <begin position="82"/>
        <end position="111"/>
    </location>
</feature>
<keyword evidence="12" id="KW-0175">Coiled coil</keyword>
<feature type="region of interest" description="Disordered" evidence="13">
    <location>
        <begin position="172"/>
        <end position="199"/>
    </location>
</feature>
<keyword evidence="2" id="KW-1003">Cell membrane</keyword>
<evidence type="ECO:0000256" key="6">
    <source>
        <dbReference type="ARBA" id="ARBA00022737"/>
    </source>
</evidence>
<dbReference type="PROSITE" id="PS00198">
    <property type="entry name" value="4FE4S_FER_1"/>
    <property type="match status" value="2"/>
</dbReference>
<comment type="caution">
    <text evidence="16">The sequence shown here is derived from an EMBL/GenBank/DDBJ whole genome shotgun (WGS) entry which is preliminary data.</text>
</comment>
<evidence type="ECO:0000256" key="1">
    <source>
        <dbReference type="ARBA" id="ARBA00022448"/>
    </source>
</evidence>
<feature type="domain" description="4Fe-4S" evidence="15">
    <location>
        <begin position="7"/>
        <end position="65"/>
    </location>
</feature>
<dbReference type="PANTHER" id="PTHR42859">
    <property type="entry name" value="OXIDOREDUCTASE"/>
    <property type="match status" value="1"/>
</dbReference>
<evidence type="ECO:0000256" key="13">
    <source>
        <dbReference type="SAM" id="MobiDB-lite"/>
    </source>
</evidence>
<dbReference type="Pfam" id="PF04060">
    <property type="entry name" value="FeS"/>
    <property type="match status" value="1"/>
</dbReference>
<keyword evidence="11" id="KW-0472">Membrane</keyword>
<feature type="coiled-coil region" evidence="12">
    <location>
        <begin position="304"/>
        <end position="331"/>
    </location>
</feature>
<keyword evidence="9" id="KW-0408">Iron</keyword>
<keyword evidence="3" id="KW-0004">4Fe-4S</keyword>
<dbReference type="PROSITE" id="PS51656">
    <property type="entry name" value="4FE4S"/>
    <property type="match status" value="1"/>
</dbReference>
<evidence type="ECO:0000256" key="5">
    <source>
        <dbReference type="ARBA" id="ARBA00022723"/>
    </source>
</evidence>
<evidence type="ECO:0000259" key="15">
    <source>
        <dbReference type="PROSITE" id="PS51656"/>
    </source>
</evidence>
<name>A0ABT0E720_9GAMM</name>
<keyword evidence="10" id="KW-0411">Iron-sulfur</keyword>
<dbReference type="InterPro" id="IPR010207">
    <property type="entry name" value="Elect_transpt_cplx_RnfB/RsxB"/>
</dbReference>
<evidence type="ECO:0000256" key="7">
    <source>
        <dbReference type="ARBA" id="ARBA00022967"/>
    </source>
</evidence>
<dbReference type="Proteomes" id="UP001165524">
    <property type="component" value="Unassembled WGS sequence"/>
</dbReference>
<keyword evidence="7" id="KW-1278">Translocase</keyword>
<keyword evidence="6" id="KW-0677">Repeat</keyword>
<evidence type="ECO:0000256" key="10">
    <source>
        <dbReference type="ARBA" id="ARBA00023014"/>
    </source>
</evidence>
<keyword evidence="4" id="KW-0997">Cell inner membrane</keyword>
<proteinExistence type="predicted"/>
<dbReference type="Pfam" id="PF14697">
    <property type="entry name" value="Fer4_21"/>
    <property type="match status" value="1"/>
</dbReference>
<keyword evidence="5" id="KW-0479">Metal-binding</keyword>
<evidence type="ECO:0000259" key="14">
    <source>
        <dbReference type="PROSITE" id="PS51379"/>
    </source>
</evidence>
<evidence type="ECO:0000256" key="9">
    <source>
        <dbReference type="ARBA" id="ARBA00023004"/>
    </source>
</evidence>
<dbReference type="InterPro" id="IPR050294">
    <property type="entry name" value="RnfB_subfamily"/>
</dbReference>
<dbReference type="NCBIfam" id="TIGR01944">
    <property type="entry name" value="rnfB"/>
    <property type="match status" value="1"/>
</dbReference>
<dbReference type="InterPro" id="IPR017896">
    <property type="entry name" value="4Fe4S_Fe-S-bd"/>
</dbReference>
<evidence type="ECO:0000313" key="17">
    <source>
        <dbReference type="Proteomes" id="UP001165524"/>
    </source>
</evidence>
<evidence type="ECO:0000256" key="3">
    <source>
        <dbReference type="ARBA" id="ARBA00022485"/>
    </source>
</evidence>
<keyword evidence="17" id="KW-1185">Reference proteome</keyword>
<organism evidence="16 17">
    <name type="scientific">Alcanivorax quisquiliarum</name>
    <dbReference type="NCBI Taxonomy" id="2933565"/>
    <lineage>
        <taxon>Bacteria</taxon>
        <taxon>Pseudomonadati</taxon>
        <taxon>Pseudomonadota</taxon>
        <taxon>Gammaproteobacteria</taxon>
        <taxon>Oceanospirillales</taxon>
        <taxon>Alcanivoracaceae</taxon>
        <taxon>Alcanivorax</taxon>
    </lineage>
</organism>
<dbReference type="RefSeq" id="WP_246951394.1">
    <property type="nucleotide sequence ID" value="NZ_JALKII010000004.1"/>
</dbReference>
<dbReference type="Gene3D" id="3.30.70.20">
    <property type="match status" value="1"/>
</dbReference>
<keyword evidence="8" id="KW-0249">Electron transport</keyword>
<sequence length="338" mass="36300">MNDPQADLIPLAQRIDALLPQTQCGQCGHPGCLPYAKAIAAGAEHNLCPPGGQATADALATLLQRPVLALDTSAGPHYPMQRLAVIREDECIGCTKCIQACPVDAIVGAARLMHTVIADECTGCELCLPPCPVDCIDMVSVPDSDAAVQTPRGRARADHFRRRYQARLARLNARQAARSKRPRPMVPPPASAGSASQDQLKALQTRYKTSQRLWREAHAALQRAERQGQASPAMAARVADLREQADALREQIGQLMDNARQRILADTGLTLAALKQRAAETAVALGAGQRALVTARERGDETEIRRLQKQLTRLATEAAAAERTLNRALDNAGLGDST</sequence>
<keyword evidence="1" id="KW-0813">Transport</keyword>
<dbReference type="InterPro" id="IPR007202">
    <property type="entry name" value="4Fe-4S_dom"/>
</dbReference>